<dbReference type="EMBL" id="JYDJ01003756">
    <property type="protein sequence ID" value="KRX29025.1"/>
    <property type="molecule type" value="Genomic_DNA"/>
</dbReference>
<comment type="caution">
    <text evidence="1">The sequence shown here is derived from an EMBL/GenBank/DDBJ whole genome shotgun (WGS) entry which is preliminary data.</text>
</comment>
<name>A0A0V0SQP6_9BILA</name>
<organism evidence="1 2">
    <name type="scientific">Trichinella murrelli</name>
    <dbReference type="NCBI Taxonomy" id="144512"/>
    <lineage>
        <taxon>Eukaryota</taxon>
        <taxon>Metazoa</taxon>
        <taxon>Ecdysozoa</taxon>
        <taxon>Nematoda</taxon>
        <taxon>Enoplea</taxon>
        <taxon>Dorylaimia</taxon>
        <taxon>Trichinellida</taxon>
        <taxon>Trichinellidae</taxon>
        <taxon>Trichinella</taxon>
    </lineage>
</organism>
<gene>
    <name evidence="1" type="ORF">T05_2757</name>
</gene>
<dbReference type="AlphaFoldDB" id="A0A0V0SQP6"/>
<sequence length="47" mass="5376">MSTFVPPPQVQESWCQFTCPYEGSKLHFDTLSKVKIVRMLTLNTVTS</sequence>
<evidence type="ECO:0000313" key="2">
    <source>
        <dbReference type="Proteomes" id="UP000055048"/>
    </source>
</evidence>
<dbReference type="Proteomes" id="UP000055048">
    <property type="component" value="Unassembled WGS sequence"/>
</dbReference>
<reference evidence="1 2" key="1">
    <citation type="submission" date="2015-01" db="EMBL/GenBank/DDBJ databases">
        <title>Evolution of Trichinella species and genotypes.</title>
        <authorList>
            <person name="Korhonen P.K."/>
            <person name="Edoardo P."/>
            <person name="Giuseppe L.R."/>
            <person name="Gasser R.B."/>
        </authorList>
    </citation>
    <scope>NUCLEOTIDE SEQUENCE [LARGE SCALE GENOMIC DNA]</scope>
    <source>
        <strain evidence="1">ISS417</strain>
    </source>
</reference>
<accession>A0A0V0SQP6</accession>
<proteinExistence type="predicted"/>
<evidence type="ECO:0000313" key="1">
    <source>
        <dbReference type="EMBL" id="KRX29025.1"/>
    </source>
</evidence>
<protein>
    <submittedName>
        <fullName evidence="1">Uncharacterized protein</fullName>
    </submittedName>
</protein>
<keyword evidence="2" id="KW-1185">Reference proteome</keyword>